<evidence type="ECO:0000313" key="11">
    <source>
        <dbReference type="EMBL" id="KAJ8932944.1"/>
    </source>
</evidence>
<evidence type="ECO:0000256" key="6">
    <source>
        <dbReference type="ARBA" id="ARBA00023145"/>
    </source>
</evidence>
<keyword evidence="5 8" id="KW-0720">Serine protease</keyword>
<dbReference type="PANTHER" id="PTHR24276:SF91">
    <property type="entry name" value="AT26814P-RELATED"/>
    <property type="match status" value="1"/>
</dbReference>
<evidence type="ECO:0000256" key="4">
    <source>
        <dbReference type="ARBA" id="ARBA00022801"/>
    </source>
</evidence>
<keyword evidence="3 9" id="KW-0732">Signal</keyword>
<dbReference type="InterPro" id="IPR009003">
    <property type="entry name" value="Peptidase_S1_PA"/>
</dbReference>
<dbReference type="PROSITE" id="PS00134">
    <property type="entry name" value="TRYPSIN_HIS"/>
    <property type="match status" value="1"/>
</dbReference>
<evidence type="ECO:0000256" key="5">
    <source>
        <dbReference type="ARBA" id="ARBA00022825"/>
    </source>
</evidence>
<dbReference type="Pfam" id="PF00089">
    <property type="entry name" value="Trypsin"/>
    <property type="match status" value="1"/>
</dbReference>
<evidence type="ECO:0000259" key="10">
    <source>
        <dbReference type="PROSITE" id="PS50240"/>
    </source>
</evidence>
<dbReference type="PANTHER" id="PTHR24276">
    <property type="entry name" value="POLYSERASE-RELATED"/>
    <property type="match status" value="1"/>
</dbReference>
<keyword evidence="7" id="KW-1015">Disulfide bond</keyword>
<feature type="domain" description="Peptidase S1" evidence="10">
    <location>
        <begin position="32"/>
        <end position="258"/>
    </location>
</feature>
<keyword evidence="4 8" id="KW-0378">Hydrolase</keyword>
<feature type="chain" id="PRO_5043709551" description="Peptidase S1 domain-containing protein" evidence="9">
    <location>
        <begin position="18"/>
        <end position="259"/>
    </location>
</feature>
<organism evidence="11 12">
    <name type="scientific">Rhamnusium bicolor</name>
    <dbReference type="NCBI Taxonomy" id="1586634"/>
    <lineage>
        <taxon>Eukaryota</taxon>
        <taxon>Metazoa</taxon>
        <taxon>Ecdysozoa</taxon>
        <taxon>Arthropoda</taxon>
        <taxon>Hexapoda</taxon>
        <taxon>Insecta</taxon>
        <taxon>Pterygota</taxon>
        <taxon>Neoptera</taxon>
        <taxon>Endopterygota</taxon>
        <taxon>Coleoptera</taxon>
        <taxon>Polyphaga</taxon>
        <taxon>Cucujiformia</taxon>
        <taxon>Chrysomeloidea</taxon>
        <taxon>Cerambycidae</taxon>
        <taxon>Lepturinae</taxon>
        <taxon>Rhagiini</taxon>
        <taxon>Rhamnusium</taxon>
    </lineage>
</organism>
<dbReference type="InterPro" id="IPR033116">
    <property type="entry name" value="TRYPSIN_SER"/>
</dbReference>
<feature type="signal peptide" evidence="9">
    <location>
        <begin position="1"/>
        <end position="17"/>
    </location>
</feature>
<name>A0AAV8X292_9CUCU</name>
<dbReference type="SUPFAM" id="SSF50494">
    <property type="entry name" value="Trypsin-like serine proteases"/>
    <property type="match status" value="1"/>
</dbReference>
<reference evidence="11" key="1">
    <citation type="journal article" date="2023" name="Insect Mol. Biol.">
        <title>Genome sequencing provides insights into the evolution of gene families encoding plant cell wall-degrading enzymes in longhorned beetles.</title>
        <authorList>
            <person name="Shin N.R."/>
            <person name="Okamura Y."/>
            <person name="Kirsch R."/>
            <person name="Pauchet Y."/>
        </authorList>
    </citation>
    <scope>NUCLEOTIDE SEQUENCE</scope>
    <source>
        <strain evidence="11">RBIC_L_NR</strain>
    </source>
</reference>
<dbReference type="FunFam" id="2.40.10.10:FF:000077">
    <property type="entry name" value="Predicted protein"/>
    <property type="match status" value="1"/>
</dbReference>
<dbReference type="GO" id="GO:0006508">
    <property type="term" value="P:proteolysis"/>
    <property type="evidence" value="ECO:0007669"/>
    <property type="project" value="UniProtKB-KW"/>
</dbReference>
<evidence type="ECO:0000313" key="12">
    <source>
        <dbReference type="Proteomes" id="UP001162156"/>
    </source>
</evidence>
<dbReference type="InterPro" id="IPR001254">
    <property type="entry name" value="Trypsin_dom"/>
</dbReference>
<dbReference type="InterPro" id="IPR050430">
    <property type="entry name" value="Peptidase_S1"/>
</dbReference>
<evidence type="ECO:0000256" key="9">
    <source>
        <dbReference type="SAM" id="SignalP"/>
    </source>
</evidence>
<dbReference type="GO" id="GO:0004252">
    <property type="term" value="F:serine-type endopeptidase activity"/>
    <property type="evidence" value="ECO:0007669"/>
    <property type="project" value="InterPro"/>
</dbReference>
<dbReference type="PROSITE" id="PS50240">
    <property type="entry name" value="TRYPSIN_DOM"/>
    <property type="match status" value="1"/>
</dbReference>
<proteinExistence type="inferred from homology"/>
<evidence type="ECO:0000256" key="3">
    <source>
        <dbReference type="ARBA" id="ARBA00022729"/>
    </source>
</evidence>
<keyword evidence="12" id="KW-1185">Reference proteome</keyword>
<dbReference type="CDD" id="cd00190">
    <property type="entry name" value="Tryp_SPc"/>
    <property type="match status" value="1"/>
</dbReference>
<dbReference type="Proteomes" id="UP001162156">
    <property type="component" value="Unassembled WGS sequence"/>
</dbReference>
<dbReference type="EMBL" id="JANEYF010003945">
    <property type="protein sequence ID" value="KAJ8932944.1"/>
    <property type="molecule type" value="Genomic_DNA"/>
</dbReference>
<dbReference type="Gene3D" id="2.40.10.10">
    <property type="entry name" value="Trypsin-like serine proteases"/>
    <property type="match status" value="1"/>
</dbReference>
<protein>
    <recommendedName>
        <fullName evidence="10">Peptidase S1 domain-containing protein</fullName>
    </recommendedName>
</protein>
<accession>A0AAV8X292</accession>
<dbReference type="PROSITE" id="PS00135">
    <property type="entry name" value="TRYPSIN_SER"/>
    <property type="match status" value="1"/>
</dbReference>
<keyword evidence="2 8" id="KW-0645">Protease</keyword>
<dbReference type="PRINTS" id="PR00722">
    <property type="entry name" value="CHYMOTRYPSIN"/>
</dbReference>
<dbReference type="InterPro" id="IPR018114">
    <property type="entry name" value="TRYPSIN_HIS"/>
</dbReference>
<dbReference type="InterPro" id="IPR001314">
    <property type="entry name" value="Peptidase_S1A"/>
</dbReference>
<evidence type="ECO:0000256" key="8">
    <source>
        <dbReference type="RuleBase" id="RU363034"/>
    </source>
</evidence>
<dbReference type="AlphaFoldDB" id="A0AAV8X292"/>
<evidence type="ECO:0000256" key="1">
    <source>
        <dbReference type="ARBA" id="ARBA00007664"/>
    </source>
</evidence>
<evidence type="ECO:0000256" key="7">
    <source>
        <dbReference type="ARBA" id="ARBA00023157"/>
    </source>
</evidence>
<dbReference type="SMART" id="SM00020">
    <property type="entry name" value="Tryp_SPc"/>
    <property type="match status" value="1"/>
</dbReference>
<evidence type="ECO:0000256" key="2">
    <source>
        <dbReference type="ARBA" id="ARBA00022670"/>
    </source>
</evidence>
<dbReference type="InterPro" id="IPR043504">
    <property type="entry name" value="Peptidase_S1_PA_chymotrypsin"/>
</dbReference>
<comment type="similarity">
    <text evidence="1">Belongs to the peptidase S1 family.</text>
</comment>
<keyword evidence="6" id="KW-0865">Zymogen</keyword>
<comment type="caution">
    <text evidence="11">The sequence shown here is derived from an EMBL/GenBank/DDBJ whole genome shotgun (WGS) entry which is preliminary data.</text>
</comment>
<sequence>MFKSIAICLVLSVVVKCAPQAEINRPNFDGRIVGGDDANIEDYPYQLSLLYHGSHMCGASIIGEKWALTAGHCTNKLAAEDLSIRAGSSILQSGGQLVNVTKIYQHPSFNPDTIDYDISLLELAESIILTKSASVISLVDANIKIAPGTETIITGWGKEHESDNFIPNQLQVVEVPLVSNEICAEMYGGWGITDRMICAGYVGEGGKDACQGDSGGPLVVNGKLAGIVSWGYGCADPEFPGVYSNISSMRDFVTEISGI</sequence>
<gene>
    <name evidence="11" type="ORF">NQ314_014323</name>
</gene>